<accession>A0A2P2QHT7</accession>
<name>A0A2P2QHT7_RHIMU</name>
<proteinExistence type="predicted"/>
<organism evidence="1">
    <name type="scientific">Rhizophora mucronata</name>
    <name type="common">Asiatic mangrove</name>
    <dbReference type="NCBI Taxonomy" id="61149"/>
    <lineage>
        <taxon>Eukaryota</taxon>
        <taxon>Viridiplantae</taxon>
        <taxon>Streptophyta</taxon>
        <taxon>Embryophyta</taxon>
        <taxon>Tracheophyta</taxon>
        <taxon>Spermatophyta</taxon>
        <taxon>Magnoliopsida</taxon>
        <taxon>eudicotyledons</taxon>
        <taxon>Gunneridae</taxon>
        <taxon>Pentapetalae</taxon>
        <taxon>rosids</taxon>
        <taxon>fabids</taxon>
        <taxon>Malpighiales</taxon>
        <taxon>Rhizophoraceae</taxon>
        <taxon>Rhizophora</taxon>
    </lineage>
</organism>
<protein>
    <submittedName>
        <fullName evidence="1">Uncharacterized protein</fullName>
    </submittedName>
</protein>
<evidence type="ECO:0000313" key="1">
    <source>
        <dbReference type="EMBL" id="MBX66474.1"/>
    </source>
</evidence>
<reference evidence="1" key="1">
    <citation type="submission" date="2018-02" db="EMBL/GenBank/DDBJ databases">
        <title>Rhizophora mucronata_Transcriptome.</title>
        <authorList>
            <person name="Meera S.P."/>
            <person name="Sreeshan A."/>
            <person name="Augustine A."/>
        </authorList>
    </citation>
    <scope>NUCLEOTIDE SEQUENCE</scope>
    <source>
        <tissue evidence="1">Leaf</tissue>
    </source>
</reference>
<dbReference type="EMBL" id="GGEC01085990">
    <property type="protein sequence ID" value="MBX66474.1"/>
    <property type="molecule type" value="Transcribed_RNA"/>
</dbReference>
<sequence>MRKFCSSPVILRG</sequence>